<dbReference type="CDD" id="cd00755">
    <property type="entry name" value="YgdL_like"/>
    <property type="match status" value="1"/>
</dbReference>
<name>A0ABS2GK33_9FIRM</name>
<organism evidence="2 3">
    <name type="scientific">Hydrogenoanaerobacterium saccharovorans</name>
    <dbReference type="NCBI Taxonomy" id="474960"/>
    <lineage>
        <taxon>Bacteria</taxon>
        <taxon>Bacillati</taxon>
        <taxon>Bacillota</taxon>
        <taxon>Clostridia</taxon>
        <taxon>Eubacteriales</taxon>
        <taxon>Oscillospiraceae</taxon>
        <taxon>Hydrogenoanaerobacterium</taxon>
    </lineage>
</organism>
<dbReference type="InterPro" id="IPR035985">
    <property type="entry name" value="Ubiquitin-activating_enz"/>
</dbReference>
<gene>
    <name evidence="2" type="ORF">H9X81_02130</name>
</gene>
<evidence type="ECO:0000313" key="2">
    <source>
        <dbReference type="EMBL" id="MBM6922493.1"/>
    </source>
</evidence>
<evidence type="ECO:0000259" key="1">
    <source>
        <dbReference type="Pfam" id="PF00899"/>
    </source>
</evidence>
<dbReference type="EMBL" id="JACSNR010000001">
    <property type="protein sequence ID" value="MBM6922493.1"/>
    <property type="molecule type" value="Genomic_DNA"/>
</dbReference>
<dbReference type="InterPro" id="IPR000594">
    <property type="entry name" value="ThiF_NAD_FAD-bd"/>
</dbReference>
<feature type="domain" description="THIF-type NAD/FAD binding fold" evidence="1">
    <location>
        <begin position="10"/>
        <end position="236"/>
    </location>
</feature>
<protein>
    <submittedName>
        <fullName evidence="2">tRNA threonylcarbamoyladenosine dehydratase</fullName>
    </submittedName>
</protein>
<dbReference type="PANTHER" id="PTHR43267">
    <property type="entry name" value="TRNA THREONYLCARBAMOYLADENOSINE DEHYDRATASE"/>
    <property type="match status" value="1"/>
</dbReference>
<dbReference type="SUPFAM" id="SSF69572">
    <property type="entry name" value="Activating enzymes of the ubiquitin-like proteins"/>
    <property type="match status" value="1"/>
</dbReference>
<dbReference type="Proteomes" id="UP000724149">
    <property type="component" value="Unassembled WGS sequence"/>
</dbReference>
<evidence type="ECO:0000313" key="3">
    <source>
        <dbReference type="Proteomes" id="UP000724149"/>
    </source>
</evidence>
<dbReference type="InterPro" id="IPR045886">
    <property type="entry name" value="ThiF/MoeB/HesA"/>
</dbReference>
<sequence>MDNWLARTRLLLGDEAVNSLRHSRVAVLGLGGVGGAAAEAICRSGVGAMLLADYDKVDITNLNRQLIAVTSTVGHDKTEAAARRLRDINPELDLTLREGRLTPENLPEVLDWQPDYILDCIDNVTAKLALTVLCRERGIRLITCLGTGNRLDPSMLRVGNLPDTAGTGCPLSRIMRKELRRRGITDLTVVYSLEVPVEPAGVPAADNGRHPPASMAFVPPAAGFLMASYAVRDLLGLLPPAGR</sequence>
<keyword evidence="3" id="KW-1185">Reference proteome</keyword>
<comment type="caution">
    <text evidence="2">The sequence shown here is derived from an EMBL/GenBank/DDBJ whole genome shotgun (WGS) entry which is preliminary data.</text>
</comment>
<reference evidence="2 3" key="1">
    <citation type="journal article" date="2021" name="Sci. Rep.">
        <title>The distribution of antibiotic resistance genes in chicken gut microbiota commensals.</title>
        <authorList>
            <person name="Juricova H."/>
            <person name="Matiasovicova J."/>
            <person name="Kubasova T."/>
            <person name="Cejkova D."/>
            <person name="Rychlik I."/>
        </authorList>
    </citation>
    <scope>NUCLEOTIDE SEQUENCE [LARGE SCALE GENOMIC DNA]</scope>
    <source>
        <strain evidence="2 3">An564</strain>
    </source>
</reference>
<dbReference type="PANTHER" id="PTHR43267:SF1">
    <property type="entry name" value="TRNA THREONYLCARBAMOYLADENOSINE DEHYDRATASE"/>
    <property type="match status" value="1"/>
</dbReference>
<dbReference type="Gene3D" id="3.40.50.720">
    <property type="entry name" value="NAD(P)-binding Rossmann-like Domain"/>
    <property type="match status" value="1"/>
</dbReference>
<accession>A0ABS2GK33</accession>
<dbReference type="Pfam" id="PF00899">
    <property type="entry name" value="ThiF"/>
    <property type="match status" value="1"/>
</dbReference>
<dbReference type="RefSeq" id="WP_204719451.1">
    <property type="nucleotide sequence ID" value="NZ_JACSNR010000001.1"/>
</dbReference>
<proteinExistence type="predicted"/>